<gene>
    <name evidence="1" type="ORF">GWK10_01450</name>
</gene>
<dbReference type="EMBL" id="JAABOQ010000001">
    <property type="protein sequence ID" value="NER15851.1"/>
    <property type="molecule type" value="Genomic_DNA"/>
</dbReference>
<accession>A0A6M0CDP6</accession>
<dbReference type="PROSITE" id="PS51257">
    <property type="entry name" value="PROKAR_LIPOPROTEIN"/>
    <property type="match status" value="1"/>
</dbReference>
<protein>
    <recommendedName>
        <fullName evidence="3">Lipoprotein</fullName>
    </recommendedName>
</protein>
<name>A0A6M0CDP6_9FLAO</name>
<dbReference type="AlphaFoldDB" id="A0A6M0CDP6"/>
<evidence type="ECO:0000313" key="2">
    <source>
        <dbReference type="Proteomes" id="UP000474296"/>
    </source>
</evidence>
<keyword evidence="2" id="KW-1185">Reference proteome</keyword>
<organism evidence="1 2">
    <name type="scientific">Spongiivirga citrea</name>
    <dbReference type="NCBI Taxonomy" id="1481457"/>
    <lineage>
        <taxon>Bacteria</taxon>
        <taxon>Pseudomonadati</taxon>
        <taxon>Bacteroidota</taxon>
        <taxon>Flavobacteriia</taxon>
        <taxon>Flavobacteriales</taxon>
        <taxon>Flavobacteriaceae</taxon>
        <taxon>Spongiivirga</taxon>
    </lineage>
</organism>
<comment type="caution">
    <text evidence="1">The sequence shown here is derived from an EMBL/GenBank/DDBJ whole genome shotgun (WGS) entry which is preliminary data.</text>
</comment>
<dbReference type="Proteomes" id="UP000474296">
    <property type="component" value="Unassembled WGS sequence"/>
</dbReference>
<evidence type="ECO:0008006" key="3">
    <source>
        <dbReference type="Google" id="ProtNLM"/>
    </source>
</evidence>
<proteinExistence type="predicted"/>
<reference evidence="1 2" key="1">
    <citation type="submission" date="2020-01" db="EMBL/GenBank/DDBJ databases">
        <title>Spongiivirga citrea KCTC 32990T.</title>
        <authorList>
            <person name="Wang G."/>
        </authorList>
    </citation>
    <scope>NUCLEOTIDE SEQUENCE [LARGE SCALE GENOMIC DNA]</scope>
    <source>
        <strain evidence="1 2">KCTC 32990</strain>
    </source>
</reference>
<dbReference type="RefSeq" id="WP_164029117.1">
    <property type="nucleotide sequence ID" value="NZ_JAABOQ010000001.1"/>
</dbReference>
<evidence type="ECO:0000313" key="1">
    <source>
        <dbReference type="EMBL" id="NER15851.1"/>
    </source>
</evidence>
<sequence length="146" mass="16868">MKLTHVLAFFAFATIISCNGTSSKQNVKMEKQLIEEKNYPKTNNYPEADRSDSDMEKDFVNAYNDSDKKELTALNAIITSRDWVVYNDNLGRPIKRNRIAVVTAQIEDRCFLQHLFFQQDAQGSNYGKTYVSDVYGWKEFDCSLKN</sequence>